<dbReference type="Pfam" id="PF00210">
    <property type="entry name" value="Ferritin"/>
    <property type="match status" value="1"/>
</dbReference>
<evidence type="ECO:0000256" key="4">
    <source>
        <dbReference type="SAM" id="MobiDB-lite"/>
    </source>
</evidence>
<evidence type="ECO:0000313" key="6">
    <source>
        <dbReference type="EMBL" id="TYK46988.1"/>
    </source>
</evidence>
<dbReference type="PANTHER" id="PTHR30295">
    <property type="entry name" value="BACTERIOFERRITIN"/>
    <property type="match status" value="1"/>
</dbReference>
<comment type="cofactor">
    <cofactor evidence="1">
        <name>heme b</name>
        <dbReference type="ChEBI" id="CHEBI:60344"/>
    </cofactor>
</comment>
<dbReference type="InterPro" id="IPR012347">
    <property type="entry name" value="Ferritin-like"/>
</dbReference>
<feature type="compositionally biased region" description="Polar residues" evidence="4">
    <location>
        <begin position="183"/>
        <end position="194"/>
    </location>
</feature>
<dbReference type="SUPFAM" id="SSF47240">
    <property type="entry name" value="Ferritin-like"/>
    <property type="match status" value="1"/>
</dbReference>
<sequence>MSSIARELAERAGVDVDALVQELTSAARAKLSAHYRYTVLHASLTAVMGQDLQEVLTDIRAEHHHHFDALVTRIYELDGRLPDDLSLFATAGPLDEPPLAGIGDGPRALVTALIESAREAARHYTHLCELTQDKDHRTYDIAQAILFEQSEHESWFREFLATGPPARFQRGFRGRSPYLSRLPPTTLTNPQNDP</sequence>
<feature type="domain" description="Ferritin/DPS" evidence="5">
    <location>
        <begin position="23"/>
        <end position="162"/>
    </location>
</feature>
<keyword evidence="2" id="KW-0409">Iron storage</keyword>
<feature type="region of interest" description="Disordered" evidence="4">
    <location>
        <begin position="172"/>
        <end position="194"/>
    </location>
</feature>
<proteinExistence type="predicted"/>
<dbReference type="InterPro" id="IPR008331">
    <property type="entry name" value="Ferritin_DPS_dom"/>
</dbReference>
<dbReference type="Gene3D" id="1.20.1260.10">
    <property type="match status" value="1"/>
</dbReference>
<dbReference type="InterPro" id="IPR014490">
    <property type="entry name" value="Dps-like"/>
</dbReference>
<dbReference type="GO" id="GO:0020037">
    <property type="term" value="F:heme binding"/>
    <property type="evidence" value="ECO:0007669"/>
    <property type="project" value="TreeGrafter"/>
</dbReference>
<evidence type="ECO:0000256" key="3">
    <source>
        <dbReference type="ARBA" id="ARBA00023004"/>
    </source>
</evidence>
<name>A0A5D3FG96_9ACTN</name>
<evidence type="ECO:0000256" key="1">
    <source>
        <dbReference type="ARBA" id="ARBA00001970"/>
    </source>
</evidence>
<keyword evidence="3" id="KW-0408">Iron</keyword>
<protein>
    <submittedName>
        <fullName evidence="6">DNA protection protein DPS</fullName>
    </submittedName>
</protein>
<dbReference type="InterPro" id="IPR009078">
    <property type="entry name" value="Ferritin-like_SF"/>
</dbReference>
<keyword evidence="7" id="KW-1185">Reference proteome</keyword>
<organism evidence="6 7">
    <name type="scientific">Actinomadura decatromicini</name>
    <dbReference type="NCBI Taxonomy" id="2604572"/>
    <lineage>
        <taxon>Bacteria</taxon>
        <taxon>Bacillati</taxon>
        <taxon>Actinomycetota</taxon>
        <taxon>Actinomycetes</taxon>
        <taxon>Streptosporangiales</taxon>
        <taxon>Thermomonosporaceae</taxon>
        <taxon>Actinomadura</taxon>
    </lineage>
</organism>
<accession>A0A5D3FG96</accession>
<dbReference type="RefSeq" id="WP_148763055.1">
    <property type="nucleotide sequence ID" value="NZ_VSRQ01000005.1"/>
</dbReference>
<reference evidence="6 7" key="1">
    <citation type="submission" date="2019-08" db="EMBL/GenBank/DDBJ databases">
        <title>Actinomadura sp. nov. CYP1-5 isolated from mountain soil.</title>
        <authorList>
            <person name="Songsumanus A."/>
            <person name="Kuncharoen N."/>
            <person name="Kudo T."/>
            <person name="Yuki M."/>
            <person name="Igarashi Y."/>
            <person name="Tanasupawat S."/>
        </authorList>
    </citation>
    <scope>NUCLEOTIDE SEQUENCE [LARGE SCALE GENOMIC DNA]</scope>
    <source>
        <strain evidence="6 7">CYP1-5</strain>
    </source>
</reference>
<dbReference type="PIRSF" id="PIRSF018063">
    <property type="entry name" value="Ferrtn_UCP018063"/>
    <property type="match status" value="1"/>
</dbReference>
<dbReference type="Proteomes" id="UP000323505">
    <property type="component" value="Unassembled WGS sequence"/>
</dbReference>
<evidence type="ECO:0000259" key="5">
    <source>
        <dbReference type="Pfam" id="PF00210"/>
    </source>
</evidence>
<dbReference type="EMBL" id="VSRQ01000005">
    <property type="protein sequence ID" value="TYK46988.1"/>
    <property type="molecule type" value="Genomic_DNA"/>
</dbReference>
<evidence type="ECO:0000313" key="7">
    <source>
        <dbReference type="Proteomes" id="UP000323505"/>
    </source>
</evidence>
<dbReference type="GO" id="GO:0006879">
    <property type="term" value="P:intracellular iron ion homeostasis"/>
    <property type="evidence" value="ECO:0007669"/>
    <property type="project" value="UniProtKB-KW"/>
</dbReference>
<gene>
    <name evidence="6" type="ORF">FXF68_24535</name>
</gene>
<dbReference type="GO" id="GO:0008199">
    <property type="term" value="F:ferric iron binding"/>
    <property type="evidence" value="ECO:0007669"/>
    <property type="project" value="InterPro"/>
</dbReference>
<dbReference type="AlphaFoldDB" id="A0A5D3FG96"/>
<dbReference type="PANTHER" id="PTHR30295:SF1">
    <property type="entry name" value="DNA PROTECTION DURING STARVATION PROTEIN"/>
    <property type="match status" value="1"/>
</dbReference>
<comment type="caution">
    <text evidence="6">The sequence shown here is derived from an EMBL/GenBank/DDBJ whole genome shotgun (WGS) entry which is preliminary data.</text>
</comment>
<evidence type="ECO:0000256" key="2">
    <source>
        <dbReference type="ARBA" id="ARBA00022434"/>
    </source>
</evidence>
<dbReference type="NCBIfam" id="NF009990">
    <property type="entry name" value="PRK13456.1"/>
    <property type="match status" value="1"/>
</dbReference>
<dbReference type="GO" id="GO:0005829">
    <property type="term" value="C:cytosol"/>
    <property type="evidence" value="ECO:0007669"/>
    <property type="project" value="TreeGrafter"/>
</dbReference>
<dbReference type="GO" id="GO:0004322">
    <property type="term" value="F:ferroxidase activity"/>
    <property type="evidence" value="ECO:0007669"/>
    <property type="project" value="TreeGrafter"/>
</dbReference>